<dbReference type="InterPro" id="IPR051063">
    <property type="entry name" value="PDI"/>
</dbReference>
<feature type="transmembrane region" description="Helical" evidence="4">
    <location>
        <begin position="427"/>
        <end position="453"/>
    </location>
</feature>
<dbReference type="Gene3D" id="3.40.30.10">
    <property type="entry name" value="Glutaredoxin"/>
    <property type="match status" value="2"/>
</dbReference>
<evidence type="ECO:0000256" key="2">
    <source>
        <dbReference type="ARBA" id="ARBA00022729"/>
    </source>
</evidence>
<dbReference type="Pfam" id="PF00085">
    <property type="entry name" value="Thioredoxin"/>
    <property type="match status" value="2"/>
</dbReference>
<dbReference type="Pfam" id="PF00639">
    <property type="entry name" value="Rotamase"/>
    <property type="match status" value="1"/>
</dbReference>
<dbReference type="GO" id="GO:0006457">
    <property type="term" value="P:protein folding"/>
    <property type="evidence" value="ECO:0007669"/>
    <property type="project" value="TreeGrafter"/>
</dbReference>
<keyword evidence="4" id="KW-0812">Transmembrane</keyword>
<dbReference type="InterPro" id="IPR023058">
    <property type="entry name" value="PPIase_PpiC_CS"/>
</dbReference>
<dbReference type="InterPro" id="IPR013766">
    <property type="entry name" value="Thioredoxin_domain"/>
</dbReference>
<protein>
    <recommendedName>
        <fullName evidence="9">Peptidylprolyl isomerase</fullName>
    </recommendedName>
</protein>
<feature type="signal peptide" evidence="5">
    <location>
        <begin position="1"/>
        <end position="20"/>
    </location>
</feature>
<name>A0A7S1F3G4_NOCSC</name>
<dbReference type="InterPro" id="IPR017937">
    <property type="entry name" value="Thioredoxin_CS"/>
</dbReference>
<keyword evidence="4" id="KW-1133">Transmembrane helix</keyword>
<feature type="chain" id="PRO_5031068143" description="Peptidylprolyl isomerase" evidence="5">
    <location>
        <begin position="21"/>
        <end position="565"/>
    </location>
</feature>
<dbReference type="CDD" id="cd02961">
    <property type="entry name" value="PDI_a_family"/>
    <property type="match status" value="1"/>
</dbReference>
<dbReference type="PROSITE" id="PS00194">
    <property type="entry name" value="THIOREDOXIN_1"/>
    <property type="match status" value="2"/>
</dbReference>
<keyword evidence="4" id="KW-0472">Membrane</keyword>
<evidence type="ECO:0000256" key="3">
    <source>
        <dbReference type="PROSITE-ProRule" id="PRU00278"/>
    </source>
</evidence>
<dbReference type="InterPro" id="IPR046357">
    <property type="entry name" value="PPIase_dom_sf"/>
</dbReference>
<feature type="domain" description="Thioredoxin" evidence="7">
    <location>
        <begin position="12"/>
        <end position="124"/>
    </location>
</feature>
<dbReference type="SUPFAM" id="SSF54534">
    <property type="entry name" value="FKBP-like"/>
    <property type="match status" value="1"/>
</dbReference>
<organism evidence="8">
    <name type="scientific">Noctiluca scintillans</name>
    <name type="common">Sea sparkle</name>
    <name type="synonym">Red tide dinoflagellate</name>
    <dbReference type="NCBI Taxonomy" id="2966"/>
    <lineage>
        <taxon>Eukaryota</taxon>
        <taxon>Sar</taxon>
        <taxon>Alveolata</taxon>
        <taxon>Dinophyceae</taxon>
        <taxon>Noctilucales</taxon>
        <taxon>Noctilucaceae</taxon>
        <taxon>Noctiluca</taxon>
    </lineage>
</organism>
<dbReference type="GO" id="GO:0005783">
    <property type="term" value="C:endoplasmic reticulum"/>
    <property type="evidence" value="ECO:0007669"/>
    <property type="project" value="TreeGrafter"/>
</dbReference>
<evidence type="ECO:0000313" key="8">
    <source>
        <dbReference type="EMBL" id="CAD8840792.1"/>
    </source>
</evidence>
<dbReference type="PROSITE" id="PS51352">
    <property type="entry name" value="THIOREDOXIN_2"/>
    <property type="match status" value="2"/>
</dbReference>
<evidence type="ECO:0008006" key="9">
    <source>
        <dbReference type="Google" id="ProtNLM"/>
    </source>
</evidence>
<dbReference type="AlphaFoldDB" id="A0A7S1F3G4"/>
<reference evidence="8" key="1">
    <citation type="submission" date="2021-01" db="EMBL/GenBank/DDBJ databases">
        <authorList>
            <person name="Corre E."/>
            <person name="Pelletier E."/>
            <person name="Niang G."/>
            <person name="Scheremetjew M."/>
            <person name="Finn R."/>
            <person name="Kale V."/>
            <person name="Holt S."/>
            <person name="Cochrane G."/>
            <person name="Meng A."/>
            <person name="Brown T."/>
            <person name="Cohen L."/>
        </authorList>
    </citation>
    <scope>NUCLEOTIDE SEQUENCE</scope>
</reference>
<dbReference type="EMBL" id="HBFQ01021667">
    <property type="protein sequence ID" value="CAD8840792.1"/>
    <property type="molecule type" value="Transcribed_RNA"/>
</dbReference>
<proteinExistence type="inferred from homology"/>
<dbReference type="PROSITE" id="PS50198">
    <property type="entry name" value="PPIC_PPIASE_2"/>
    <property type="match status" value="1"/>
</dbReference>
<evidence type="ECO:0000259" key="6">
    <source>
        <dbReference type="PROSITE" id="PS50198"/>
    </source>
</evidence>
<keyword evidence="3" id="KW-0413">Isomerase</keyword>
<dbReference type="GO" id="GO:0003755">
    <property type="term" value="F:peptidyl-prolyl cis-trans isomerase activity"/>
    <property type="evidence" value="ECO:0007669"/>
    <property type="project" value="UniProtKB-KW"/>
</dbReference>
<sequence length="565" mass="62633">MARLCTVAFALVAVGQLCSALELTPDNWEKKVKGKTLFVKFYAPWCGHCKKLKPDWDKLMRDFKGSKKALVAEVDCTGDSQTICETHGVTGYPTLMWGRGVNLHVYEGARTYQDMKLFADDHLGASCGPAHLELCDEKRRALMEKFMKVPPEALDARIEIAKNQMKKAEQLFIHVEQEMVNNIRLAEQQRDQQIRSIREGKGLPASSGTLELTPANWDEHVGDKMLFLKFFAPWCGHCKSMKPDWDRLAADYEGTNTALVAEVDCTAAGEPLCTKHDVTGYPRLMWGQAGDLVLYTGARRYDDLLSFAEDHLGESCGPNTLSLCEDTHREAMERFAGMSLEKREAKSKGAKKAIEKAENAFQDAQWNHTLAIDLAEQKKVEQLQTIQDQGLSEAIQVQTWNKKQPPDFWTPPVAPTPPPSPDFLRDALFEVAGVEVSGFAAIVSVGCVLALFLRRPKRAVRTCRPRHILMKEKAAIETAKVRLDAGEDFGTVAAECSACPSGQEGGNLGLRQEGSMNSVLDALCFDSATKLGELVGPIESPFGFHLFMVDERDGVSSTDSEKKTK</sequence>
<keyword evidence="3" id="KW-0697">Rotamase</keyword>
<dbReference type="PROSITE" id="PS01096">
    <property type="entry name" value="PPIC_PPIASE_1"/>
    <property type="match status" value="1"/>
</dbReference>
<dbReference type="PANTHER" id="PTHR45672">
    <property type="entry name" value="PROTEIN DISULFIDE-ISOMERASE C17H9.14C-RELATED"/>
    <property type="match status" value="1"/>
</dbReference>
<feature type="domain" description="PpiC" evidence="6">
    <location>
        <begin position="460"/>
        <end position="551"/>
    </location>
</feature>
<comment type="similarity">
    <text evidence="1">Belongs to the protein disulfide isomerase family.</text>
</comment>
<evidence type="ECO:0000259" key="7">
    <source>
        <dbReference type="PROSITE" id="PS51352"/>
    </source>
</evidence>
<dbReference type="PANTHER" id="PTHR45672:SF3">
    <property type="entry name" value="THIOREDOXIN DOMAIN-CONTAINING PROTEIN 5"/>
    <property type="match status" value="1"/>
</dbReference>
<dbReference type="Gene3D" id="3.10.50.40">
    <property type="match status" value="1"/>
</dbReference>
<feature type="domain" description="Thioredoxin" evidence="7">
    <location>
        <begin position="183"/>
        <end position="313"/>
    </location>
</feature>
<evidence type="ECO:0000256" key="1">
    <source>
        <dbReference type="ARBA" id="ARBA00006347"/>
    </source>
</evidence>
<evidence type="ECO:0000256" key="4">
    <source>
        <dbReference type="SAM" id="Phobius"/>
    </source>
</evidence>
<dbReference type="GO" id="GO:0003756">
    <property type="term" value="F:protein disulfide isomerase activity"/>
    <property type="evidence" value="ECO:0007669"/>
    <property type="project" value="TreeGrafter"/>
</dbReference>
<dbReference type="InterPro" id="IPR000297">
    <property type="entry name" value="PPIase_PpiC"/>
</dbReference>
<accession>A0A7S1F3G4</accession>
<dbReference type="SUPFAM" id="SSF52833">
    <property type="entry name" value="Thioredoxin-like"/>
    <property type="match status" value="2"/>
</dbReference>
<gene>
    <name evidence="8" type="ORF">NSCI0253_LOCUS15140</name>
</gene>
<dbReference type="InterPro" id="IPR036249">
    <property type="entry name" value="Thioredoxin-like_sf"/>
</dbReference>
<evidence type="ECO:0000256" key="5">
    <source>
        <dbReference type="SAM" id="SignalP"/>
    </source>
</evidence>
<keyword evidence="2 5" id="KW-0732">Signal</keyword>